<dbReference type="RefSeq" id="WP_242019137.1">
    <property type="nucleotide sequence ID" value="NZ_JAMPKK010000009.1"/>
</dbReference>
<evidence type="ECO:0000313" key="2">
    <source>
        <dbReference type="Proteomes" id="UP001442494"/>
    </source>
</evidence>
<organism evidence="1 2">
    <name type="scientific">Funiculus sociatus GB2-A5</name>
    <dbReference type="NCBI Taxonomy" id="2933946"/>
    <lineage>
        <taxon>Bacteria</taxon>
        <taxon>Bacillati</taxon>
        <taxon>Cyanobacteriota</taxon>
        <taxon>Cyanophyceae</taxon>
        <taxon>Coleofasciculales</taxon>
        <taxon>Coleofasciculaceae</taxon>
        <taxon>Funiculus</taxon>
    </lineage>
</organism>
<comment type="caution">
    <text evidence="1">The sequence shown here is derived from an EMBL/GenBank/DDBJ whole genome shotgun (WGS) entry which is preliminary data.</text>
</comment>
<dbReference type="SUPFAM" id="SSF53850">
    <property type="entry name" value="Periplasmic binding protein-like II"/>
    <property type="match status" value="1"/>
</dbReference>
<proteinExistence type="predicted"/>
<gene>
    <name evidence="1" type="ORF">NDI37_06430</name>
</gene>
<dbReference type="Pfam" id="PF12974">
    <property type="entry name" value="Phosphonate-bd"/>
    <property type="match status" value="1"/>
</dbReference>
<sequence length="277" mass="30326">MDRKSTSQPDKLSLVSYLAPNMFWFYEAVGAYLGGVLGVESQIVQSEYDPLADPVMLQDKLDIAFICGLPFVQLDSIVPGQLKALVAPVMGGSRYQNQAVYFSDIIVNAESNLKSFEDLAGKILCYNEPGSNSGYNLLRYRLLQGGYSSFFGKVIQSGSHQRSIRLVVDGLADCSSIDSTVLEQELRDSPELSDHLRIIESIGPCPMPPVVVSQRLSTALINALESALLQPDTELQSAMNRAQIQSYVAVQSEDYAPIGRIYDAAVRAGYQIIGSRE</sequence>
<dbReference type="PANTHER" id="PTHR35841">
    <property type="entry name" value="PHOSPHONATES-BINDING PERIPLASMIC PROTEIN"/>
    <property type="match status" value="1"/>
</dbReference>
<dbReference type="EMBL" id="JAMPKK010000009">
    <property type="protein sequence ID" value="MEP0864099.1"/>
    <property type="molecule type" value="Genomic_DNA"/>
</dbReference>
<dbReference type="Gene3D" id="3.40.190.10">
    <property type="entry name" value="Periplasmic binding protein-like II"/>
    <property type="match status" value="2"/>
</dbReference>
<dbReference type="Proteomes" id="UP001442494">
    <property type="component" value="Unassembled WGS sequence"/>
</dbReference>
<accession>A0ABV0JM52</accession>
<dbReference type="PANTHER" id="PTHR35841:SF1">
    <property type="entry name" value="PHOSPHONATES-BINDING PERIPLASMIC PROTEIN"/>
    <property type="match status" value="1"/>
</dbReference>
<protein>
    <submittedName>
        <fullName evidence="1">PhnD/SsuA/transferrin family substrate-binding protein</fullName>
    </submittedName>
</protein>
<keyword evidence="2" id="KW-1185">Reference proteome</keyword>
<evidence type="ECO:0000313" key="1">
    <source>
        <dbReference type="EMBL" id="MEP0864099.1"/>
    </source>
</evidence>
<name>A0ABV0JM52_9CYAN</name>
<reference evidence="1 2" key="1">
    <citation type="submission" date="2022-04" db="EMBL/GenBank/DDBJ databases">
        <title>Positive selection, recombination, and allopatry shape intraspecific diversity of widespread and dominant cyanobacteria.</title>
        <authorList>
            <person name="Wei J."/>
            <person name="Shu W."/>
            <person name="Hu C."/>
        </authorList>
    </citation>
    <scope>NUCLEOTIDE SEQUENCE [LARGE SCALE GENOMIC DNA]</scope>
    <source>
        <strain evidence="1 2">GB2-A5</strain>
    </source>
</reference>